<comment type="similarity">
    <text evidence="2">Belongs to the FAM187 family.</text>
</comment>
<feature type="domain" description="Ig-like" evidence="10">
    <location>
        <begin position="136"/>
        <end position="209"/>
    </location>
</feature>
<evidence type="ECO:0000256" key="8">
    <source>
        <dbReference type="SAM" id="MobiDB-lite"/>
    </source>
</evidence>
<evidence type="ECO:0000256" key="2">
    <source>
        <dbReference type="ARBA" id="ARBA00008727"/>
    </source>
</evidence>
<dbReference type="PANTHER" id="PTHR32178">
    <property type="entry name" value="FAM187"/>
    <property type="match status" value="1"/>
</dbReference>
<dbReference type="InterPro" id="IPR039311">
    <property type="entry name" value="FAM187A/B"/>
</dbReference>
<evidence type="ECO:0000313" key="12">
    <source>
        <dbReference type="Proteomes" id="UP001152798"/>
    </source>
</evidence>
<comment type="subcellular location">
    <subcellularLocation>
        <location evidence="1">Membrane</location>
        <topology evidence="1">Single-pass type I membrane protein</topology>
    </subcellularLocation>
</comment>
<dbReference type="SUPFAM" id="SSF48726">
    <property type="entry name" value="Immunoglobulin"/>
    <property type="match status" value="2"/>
</dbReference>
<dbReference type="EMBL" id="OV725082">
    <property type="protein sequence ID" value="CAH1404850.1"/>
    <property type="molecule type" value="Genomic_DNA"/>
</dbReference>
<dbReference type="InterPro" id="IPR003599">
    <property type="entry name" value="Ig_sub"/>
</dbReference>
<name>A0A9P0HLH2_NEZVI</name>
<reference evidence="11" key="1">
    <citation type="submission" date="2022-01" db="EMBL/GenBank/DDBJ databases">
        <authorList>
            <person name="King R."/>
        </authorList>
    </citation>
    <scope>NUCLEOTIDE SEQUENCE</scope>
</reference>
<dbReference type="PROSITE" id="PS50835">
    <property type="entry name" value="IG_LIKE"/>
    <property type="match status" value="2"/>
</dbReference>
<evidence type="ECO:0000256" key="6">
    <source>
        <dbReference type="ARBA" id="ARBA00023136"/>
    </source>
</evidence>
<keyword evidence="3 9" id="KW-0812">Transmembrane</keyword>
<dbReference type="PANTHER" id="PTHR32178:SF6">
    <property type="entry name" value="IG-LIKE DOMAIN-CONTAINING PROTEIN"/>
    <property type="match status" value="1"/>
</dbReference>
<keyword evidence="12" id="KW-1185">Reference proteome</keyword>
<feature type="transmembrane region" description="Helical" evidence="9">
    <location>
        <begin position="423"/>
        <end position="444"/>
    </location>
</feature>
<dbReference type="InterPro" id="IPR007110">
    <property type="entry name" value="Ig-like_dom"/>
</dbReference>
<sequence>MILKAILYFRIIYEVVSESPDTGLDIHLDLLSKLNSYLLLTREEPVDEFPANTTHNRKIWDIYYLCLQKQYEAIGSKELISQSNCGLKAPSFASCPFVSIDATVSRGPFQDNFLVEGHQVFKIFGMFYHALAPLRPEVLVPEAISILEGENVHMECRVCLFPGDDLGAAEWYWYFMPVPIDEWTVKDHKGKLSLYGVRLEEAGLYECRIGATRSRPYFLHVAPDSEPVSEVKPRSARTGPYPAPPKIGTPGLSAPDATRWEGNIGSEPALSPSGRWGMYPSRSLKTPRVWISSNYLLRDYLVGVLYCLGLFSTQQGPPPLPPLPGRLTVYAQLGSPLSLSCPGHNLCDLPYRWGIGRKAKLAPWIAKSKSLGRVTVNAKQQLVFNSIQPDDEKLYSCWQGDSLAGVVRLLVVDERKVPVNHHLIIFGTLLILSTFFYVFVRIYMNRQRAASVYY</sequence>
<keyword evidence="6 9" id="KW-0472">Membrane</keyword>
<dbReference type="Gene3D" id="2.60.40.10">
    <property type="entry name" value="Immunoglobulins"/>
    <property type="match status" value="1"/>
</dbReference>
<evidence type="ECO:0000256" key="3">
    <source>
        <dbReference type="ARBA" id="ARBA00022692"/>
    </source>
</evidence>
<evidence type="ECO:0000256" key="4">
    <source>
        <dbReference type="ARBA" id="ARBA00022729"/>
    </source>
</evidence>
<keyword evidence="4" id="KW-0732">Signal</keyword>
<keyword evidence="5 9" id="KW-1133">Transmembrane helix</keyword>
<dbReference type="OrthoDB" id="6107927at2759"/>
<feature type="region of interest" description="Disordered" evidence="8">
    <location>
        <begin position="229"/>
        <end position="250"/>
    </location>
</feature>
<dbReference type="Proteomes" id="UP001152798">
    <property type="component" value="Chromosome 6"/>
</dbReference>
<evidence type="ECO:0000256" key="5">
    <source>
        <dbReference type="ARBA" id="ARBA00022989"/>
    </source>
</evidence>
<keyword evidence="7" id="KW-0325">Glycoprotein</keyword>
<protein>
    <recommendedName>
        <fullName evidence="10">Ig-like domain-containing protein</fullName>
    </recommendedName>
</protein>
<proteinExistence type="inferred from homology"/>
<dbReference type="GO" id="GO:0016020">
    <property type="term" value="C:membrane"/>
    <property type="evidence" value="ECO:0007669"/>
    <property type="project" value="UniProtKB-SubCell"/>
</dbReference>
<evidence type="ECO:0000259" key="10">
    <source>
        <dbReference type="PROSITE" id="PS50835"/>
    </source>
</evidence>
<accession>A0A9P0HLH2</accession>
<evidence type="ECO:0000256" key="9">
    <source>
        <dbReference type="SAM" id="Phobius"/>
    </source>
</evidence>
<dbReference type="InterPro" id="IPR036179">
    <property type="entry name" value="Ig-like_dom_sf"/>
</dbReference>
<dbReference type="AlphaFoldDB" id="A0A9P0HLH2"/>
<feature type="domain" description="Ig-like" evidence="10">
    <location>
        <begin position="318"/>
        <end position="397"/>
    </location>
</feature>
<dbReference type="SMART" id="SM00409">
    <property type="entry name" value="IG"/>
    <property type="match status" value="2"/>
</dbReference>
<organism evidence="11 12">
    <name type="scientific">Nezara viridula</name>
    <name type="common">Southern green stink bug</name>
    <name type="synonym">Cimex viridulus</name>
    <dbReference type="NCBI Taxonomy" id="85310"/>
    <lineage>
        <taxon>Eukaryota</taxon>
        <taxon>Metazoa</taxon>
        <taxon>Ecdysozoa</taxon>
        <taxon>Arthropoda</taxon>
        <taxon>Hexapoda</taxon>
        <taxon>Insecta</taxon>
        <taxon>Pterygota</taxon>
        <taxon>Neoptera</taxon>
        <taxon>Paraneoptera</taxon>
        <taxon>Hemiptera</taxon>
        <taxon>Heteroptera</taxon>
        <taxon>Panheteroptera</taxon>
        <taxon>Pentatomomorpha</taxon>
        <taxon>Pentatomoidea</taxon>
        <taxon>Pentatomidae</taxon>
        <taxon>Pentatominae</taxon>
        <taxon>Nezara</taxon>
    </lineage>
</organism>
<evidence type="ECO:0000256" key="7">
    <source>
        <dbReference type="ARBA" id="ARBA00023180"/>
    </source>
</evidence>
<evidence type="ECO:0000256" key="1">
    <source>
        <dbReference type="ARBA" id="ARBA00004479"/>
    </source>
</evidence>
<dbReference type="InterPro" id="IPR013783">
    <property type="entry name" value="Ig-like_fold"/>
</dbReference>
<gene>
    <name evidence="11" type="ORF">NEZAVI_LOCUS13180</name>
</gene>
<evidence type="ECO:0000313" key="11">
    <source>
        <dbReference type="EMBL" id="CAH1404850.1"/>
    </source>
</evidence>